<name>A0A956N8S3_UNCEI</name>
<dbReference type="Proteomes" id="UP000739538">
    <property type="component" value="Unassembled WGS sequence"/>
</dbReference>
<evidence type="ECO:0000313" key="1">
    <source>
        <dbReference type="EMBL" id="MCA9754378.1"/>
    </source>
</evidence>
<organism evidence="1 2">
    <name type="scientific">Eiseniibacteriota bacterium</name>
    <dbReference type="NCBI Taxonomy" id="2212470"/>
    <lineage>
        <taxon>Bacteria</taxon>
        <taxon>Candidatus Eiseniibacteriota</taxon>
    </lineage>
</organism>
<evidence type="ECO:0008006" key="3">
    <source>
        <dbReference type="Google" id="ProtNLM"/>
    </source>
</evidence>
<protein>
    <recommendedName>
        <fullName evidence="3">Alpha/beta hydrolase</fullName>
    </recommendedName>
</protein>
<reference evidence="1" key="2">
    <citation type="journal article" date="2021" name="Microbiome">
        <title>Successional dynamics and alternative stable states in a saline activated sludge microbial community over 9 years.</title>
        <authorList>
            <person name="Wang Y."/>
            <person name="Ye J."/>
            <person name="Ju F."/>
            <person name="Liu L."/>
            <person name="Boyd J.A."/>
            <person name="Deng Y."/>
            <person name="Parks D.H."/>
            <person name="Jiang X."/>
            <person name="Yin X."/>
            <person name="Woodcroft B.J."/>
            <person name="Tyson G.W."/>
            <person name="Hugenholtz P."/>
            <person name="Polz M.F."/>
            <person name="Zhang T."/>
        </authorList>
    </citation>
    <scope>NUCLEOTIDE SEQUENCE</scope>
    <source>
        <strain evidence="1">HKST-UBA02</strain>
    </source>
</reference>
<gene>
    <name evidence="1" type="ORF">KDA27_01140</name>
</gene>
<sequence>MSYAPQSQEWRSDRALLLVHGVGNAAPGDYRILHERIREILGDSAKDFAIYQLYYDSINDWFTEKTELRERIDSMLGIVSEGVPRGTIGDLLSEFIGDVLWPVLSQAARTAVREAYLAQLKQIVLDGIASGHRPKRQKLSIVCHSLGCFHTYEALHAAASDPSHGLQPATHGVRFKNVVYMASPVQLIRSVASRISGLVPSHRMATLDPEGLRLPGEDALGMRIESVDNWISITGSLDPIGGFFLRRKAQWAYMAVTGQLSIVDPQDGLVHDDEELRVVFAKSLENQERPPEVEDKNPHSWVGYVVRHAPSLKEWMTA</sequence>
<dbReference type="AlphaFoldDB" id="A0A956N8S3"/>
<evidence type="ECO:0000313" key="2">
    <source>
        <dbReference type="Proteomes" id="UP000739538"/>
    </source>
</evidence>
<reference evidence="1" key="1">
    <citation type="submission" date="2020-04" db="EMBL/GenBank/DDBJ databases">
        <authorList>
            <person name="Zhang T."/>
        </authorList>
    </citation>
    <scope>NUCLEOTIDE SEQUENCE</scope>
    <source>
        <strain evidence="1">HKST-UBA02</strain>
    </source>
</reference>
<comment type="caution">
    <text evidence="1">The sequence shown here is derived from an EMBL/GenBank/DDBJ whole genome shotgun (WGS) entry which is preliminary data.</text>
</comment>
<dbReference type="EMBL" id="JAGQHS010000003">
    <property type="protein sequence ID" value="MCA9754378.1"/>
    <property type="molecule type" value="Genomic_DNA"/>
</dbReference>
<proteinExistence type="predicted"/>
<accession>A0A956N8S3</accession>